<evidence type="ECO:0000256" key="7">
    <source>
        <dbReference type="SAM" id="MobiDB-lite"/>
    </source>
</evidence>
<evidence type="ECO:0008006" key="11">
    <source>
        <dbReference type="Google" id="ProtNLM"/>
    </source>
</evidence>
<evidence type="ECO:0000256" key="8">
    <source>
        <dbReference type="SAM" id="SignalP"/>
    </source>
</evidence>
<dbReference type="OMA" id="SQAWTAK"/>
<dbReference type="RefSeq" id="XP_022644476.1">
    <property type="nucleotide sequence ID" value="XM_022788741.1"/>
</dbReference>
<dbReference type="GO" id="GO:0006457">
    <property type="term" value="P:protein folding"/>
    <property type="evidence" value="ECO:0007669"/>
    <property type="project" value="InterPro"/>
</dbReference>
<dbReference type="GeneID" id="111243345"/>
<dbReference type="OrthoDB" id="75833at2759"/>
<dbReference type="KEGG" id="vde:111243345"/>
<evidence type="ECO:0000313" key="10">
    <source>
        <dbReference type="Proteomes" id="UP000594260"/>
    </source>
</evidence>
<evidence type="ECO:0000313" key="9">
    <source>
        <dbReference type="EnsemblMetazoa" id="XP_022644476"/>
    </source>
</evidence>
<feature type="chain" id="PRO_5029545861" description="LDLR chaperone boca" evidence="8">
    <location>
        <begin position="20"/>
        <end position="181"/>
    </location>
</feature>
<keyword evidence="4 8" id="KW-0732">Signal</keyword>
<evidence type="ECO:0000256" key="6">
    <source>
        <dbReference type="ARBA" id="ARBA00023186"/>
    </source>
</evidence>
<dbReference type="CTD" id="48986"/>
<evidence type="ECO:0000256" key="2">
    <source>
        <dbReference type="ARBA" id="ARBA00011068"/>
    </source>
</evidence>
<feature type="region of interest" description="Disordered" evidence="7">
    <location>
        <begin position="47"/>
        <end position="76"/>
    </location>
</feature>
<dbReference type="FunCoup" id="A0A7M7IYR9">
    <property type="interactions" value="1905"/>
</dbReference>
<feature type="compositionally biased region" description="Acidic residues" evidence="7">
    <location>
        <begin position="47"/>
        <end position="59"/>
    </location>
</feature>
<evidence type="ECO:0000256" key="1">
    <source>
        <dbReference type="ARBA" id="ARBA00004240"/>
    </source>
</evidence>
<dbReference type="InterPro" id="IPR019330">
    <property type="entry name" value="MESD"/>
</dbReference>
<keyword evidence="3" id="KW-0879">Wnt signaling pathway</keyword>
<keyword evidence="6" id="KW-0143">Chaperone</keyword>
<evidence type="ECO:0000256" key="4">
    <source>
        <dbReference type="ARBA" id="ARBA00022729"/>
    </source>
</evidence>
<dbReference type="GO" id="GO:0016055">
    <property type="term" value="P:Wnt signaling pathway"/>
    <property type="evidence" value="ECO:0007669"/>
    <property type="project" value="UniProtKB-KW"/>
</dbReference>
<dbReference type="PANTHER" id="PTHR17600:SF2">
    <property type="entry name" value="LRP CHAPERONE MESD"/>
    <property type="match status" value="1"/>
</dbReference>
<proteinExistence type="inferred from homology"/>
<dbReference type="EnsemblMetazoa" id="XM_022788741">
    <property type="protein sequence ID" value="XP_022644476"/>
    <property type="gene ID" value="LOC111243345"/>
</dbReference>
<comment type="subcellular location">
    <subcellularLocation>
        <location evidence="1">Endoplasmic reticulum</location>
    </subcellularLocation>
</comment>
<dbReference type="Proteomes" id="UP000594260">
    <property type="component" value="Unplaced"/>
</dbReference>
<protein>
    <recommendedName>
        <fullName evidence="11">LDLR chaperone boca</fullName>
    </recommendedName>
</protein>
<name>A0A7M7IYR9_VARDE</name>
<dbReference type="PANTHER" id="PTHR17600">
    <property type="entry name" value="MESODERM DEVELOPMENT CANDIDATE 2"/>
    <property type="match status" value="1"/>
</dbReference>
<evidence type="ECO:0000256" key="5">
    <source>
        <dbReference type="ARBA" id="ARBA00022824"/>
    </source>
</evidence>
<keyword evidence="10" id="KW-1185">Reference proteome</keyword>
<reference evidence="9" key="1">
    <citation type="submission" date="2021-01" db="UniProtKB">
        <authorList>
            <consortium name="EnsemblMetazoa"/>
        </authorList>
    </citation>
    <scope>IDENTIFICATION</scope>
</reference>
<dbReference type="Gene3D" id="3.30.70.260">
    <property type="match status" value="1"/>
</dbReference>
<dbReference type="GO" id="GO:0005783">
    <property type="term" value="C:endoplasmic reticulum"/>
    <property type="evidence" value="ECO:0007669"/>
    <property type="project" value="UniProtKB-SubCell"/>
</dbReference>
<dbReference type="Pfam" id="PF10185">
    <property type="entry name" value="Mesd"/>
    <property type="match status" value="1"/>
</dbReference>
<keyword evidence="5" id="KW-0256">Endoplasmic reticulum</keyword>
<dbReference type="AlphaFoldDB" id="A0A7M7IYR9"/>
<organism evidence="9 10">
    <name type="scientific">Varroa destructor</name>
    <name type="common">Honeybee mite</name>
    <dbReference type="NCBI Taxonomy" id="109461"/>
    <lineage>
        <taxon>Eukaryota</taxon>
        <taxon>Metazoa</taxon>
        <taxon>Ecdysozoa</taxon>
        <taxon>Arthropoda</taxon>
        <taxon>Chelicerata</taxon>
        <taxon>Arachnida</taxon>
        <taxon>Acari</taxon>
        <taxon>Parasitiformes</taxon>
        <taxon>Mesostigmata</taxon>
        <taxon>Gamasina</taxon>
        <taxon>Dermanyssoidea</taxon>
        <taxon>Varroidae</taxon>
        <taxon>Varroa</taxon>
    </lineage>
</organism>
<dbReference type="InParanoid" id="A0A7M7IYR9"/>
<dbReference type="Gene3D" id="6.10.250.640">
    <property type="match status" value="1"/>
</dbReference>
<sequence>MHGPTLVLLSLVAFSLVNAKKAEEQPDWAKKDPIHYTDVDVERLLEQWDEDDEVDEDDIPEHKRPPPKVDMSKLDPSNPESFLKLSKKGQTLMTFCTTSEPTSHDKTEQLSSLWQTALHNNHIQVERYMIADNRFIFMFKDGSQAWEAKDFLVDQEGFEQITIENKPYYGKYAKNRPKDEL</sequence>
<feature type="signal peptide" evidence="8">
    <location>
        <begin position="1"/>
        <end position="19"/>
    </location>
</feature>
<evidence type="ECO:0000256" key="3">
    <source>
        <dbReference type="ARBA" id="ARBA00022687"/>
    </source>
</evidence>
<accession>A0A7M7IYR9</accession>
<comment type="similarity">
    <text evidence="2">Belongs to the MESD family.</text>
</comment>